<evidence type="ECO:0000256" key="2">
    <source>
        <dbReference type="ARBA" id="ARBA00023157"/>
    </source>
</evidence>
<feature type="signal peptide" evidence="4">
    <location>
        <begin position="1"/>
        <end position="23"/>
    </location>
</feature>
<dbReference type="SMART" id="SM00409">
    <property type="entry name" value="IG"/>
    <property type="match status" value="2"/>
</dbReference>
<keyword evidence="7" id="KW-1185">Reference proteome</keyword>
<dbReference type="InterPro" id="IPR036179">
    <property type="entry name" value="Ig-like_dom_sf"/>
</dbReference>
<keyword evidence="2" id="KW-1015">Disulfide bond</keyword>
<dbReference type="InterPro" id="IPR013098">
    <property type="entry name" value="Ig_I-set"/>
</dbReference>
<dbReference type="SUPFAM" id="SSF48726">
    <property type="entry name" value="Immunoglobulin"/>
    <property type="match status" value="2"/>
</dbReference>
<dbReference type="Pfam" id="PF13927">
    <property type="entry name" value="Ig_3"/>
    <property type="match status" value="1"/>
</dbReference>
<proteinExistence type="predicted"/>
<name>A0A8C4JSK2_DRONO</name>
<evidence type="ECO:0000313" key="7">
    <source>
        <dbReference type="Proteomes" id="UP000694423"/>
    </source>
</evidence>
<evidence type="ECO:0000313" key="6">
    <source>
        <dbReference type="Ensembl" id="ENSDNVP00000012872.1"/>
    </source>
</evidence>
<dbReference type="Pfam" id="PF07679">
    <property type="entry name" value="I-set"/>
    <property type="match status" value="1"/>
</dbReference>
<dbReference type="InterPro" id="IPR003598">
    <property type="entry name" value="Ig_sub2"/>
</dbReference>
<dbReference type="GO" id="GO:0030424">
    <property type="term" value="C:axon"/>
    <property type="evidence" value="ECO:0007669"/>
    <property type="project" value="TreeGrafter"/>
</dbReference>
<dbReference type="GO" id="GO:0008046">
    <property type="term" value="F:axon guidance receptor activity"/>
    <property type="evidence" value="ECO:0007669"/>
    <property type="project" value="TreeGrafter"/>
</dbReference>
<dbReference type="CDD" id="cd00096">
    <property type="entry name" value="Ig"/>
    <property type="match status" value="1"/>
</dbReference>
<protein>
    <recommendedName>
        <fullName evidence="5">Ig-like domain-containing protein</fullName>
    </recommendedName>
</protein>
<reference evidence="6" key="2">
    <citation type="submission" date="2025-09" db="UniProtKB">
        <authorList>
            <consortium name="Ensembl"/>
        </authorList>
    </citation>
    <scope>IDENTIFICATION</scope>
</reference>
<evidence type="ECO:0000256" key="1">
    <source>
        <dbReference type="ARBA" id="ARBA00022729"/>
    </source>
</evidence>
<reference evidence="6" key="1">
    <citation type="submission" date="2025-08" db="UniProtKB">
        <authorList>
            <consortium name="Ensembl"/>
        </authorList>
    </citation>
    <scope>IDENTIFICATION</scope>
</reference>
<organism evidence="6 7">
    <name type="scientific">Dromaius novaehollandiae</name>
    <name type="common">Emu</name>
    <dbReference type="NCBI Taxonomy" id="8790"/>
    <lineage>
        <taxon>Eukaryota</taxon>
        <taxon>Metazoa</taxon>
        <taxon>Chordata</taxon>
        <taxon>Craniata</taxon>
        <taxon>Vertebrata</taxon>
        <taxon>Euteleostomi</taxon>
        <taxon>Archelosauria</taxon>
        <taxon>Archosauria</taxon>
        <taxon>Dinosauria</taxon>
        <taxon>Saurischia</taxon>
        <taxon>Theropoda</taxon>
        <taxon>Coelurosauria</taxon>
        <taxon>Aves</taxon>
        <taxon>Palaeognathae</taxon>
        <taxon>Casuariiformes</taxon>
        <taxon>Dromaiidae</taxon>
        <taxon>Dromaius</taxon>
    </lineage>
</organism>
<evidence type="ECO:0000256" key="3">
    <source>
        <dbReference type="ARBA" id="ARBA00023319"/>
    </source>
</evidence>
<dbReference type="PANTHER" id="PTHR45080">
    <property type="entry name" value="CONTACTIN 5"/>
    <property type="match status" value="1"/>
</dbReference>
<dbReference type="AlphaFoldDB" id="A0A8C4JSK2"/>
<evidence type="ECO:0000259" key="5">
    <source>
        <dbReference type="PROSITE" id="PS50835"/>
    </source>
</evidence>
<dbReference type="GO" id="GO:0050808">
    <property type="term" value="P:synapse organization"/>
    <property type="evidence" value="ECO:0007669"/>
    <property type="project" value="TreeGrafter"/>
</dbReference>
<keyword evidence="3" id="KW-0393">Immunoglobulin domain</keyword>
<dbReference type="InterPro" id="IPR013783">
    <property type="entry name" value="Ig-like_fold"/>
</dbReference>
<evidence type="ECO:0000256" key="4">
    <source>
        <dbReference type="SAM" id="SignalP"/>
    </source>
</evidence>
<dbReference type="Gene3D" id="2.60.40.10">
    <property type="entry name" value="Immunoglobulins"/>
    <property type="match status" value="2"/>
</dbReference>
<dbReference type="GO" id="GO:0005886">
    <property type="term" value="C:plasma membrane"/>
    <property type="evidence" value="ECO:0007669"/>
    <property type="project" value="TreeGrafter"/>
</dbReference>
<sequence length="331" mass="35704">KILYSHLLCLLILTPSLLPCSRSPFFGLLSEPWHSLLWYIDSTADEDHVVVVVGQPLELRCSASGNPPPVLTWLKDGLPLSHGTRTLLLGDGMLLRAEQASESSAGIYTCLASSPAGESMVQRTVVVQGTSWALLPGSPSCVHRANGSNPARGYILLYLWETVLVSVVKAGETVLECEAVGTPPPTVTWVKDGRPVVNGDGLLLTNQGRRLRIPKAEVTHSGRYTCLATNAVGQEERGFDVAVHGKDAGRDLLLGCVEAGRLEKACDAPLHIWWSMRVDKTLTGRRVSEREGEAPCNLPILETLPVGWRGKIPFIRLSSLCPASGCFSPSV</sequence>
<feature type="domain" description="Ig-like" evidence="5">
    <location>
        <begin position="24"/>
        <end position="126"/>
    </location>
</feature>
<dbReference type="InterPro" id="IPR050958">
    <property type="entry name" value="Cell_Adh-Cytoskel_Orgn"/>
</dbReference>
<dbReference type="GO" id="GO:0043025">
    <property type="term" value="C:neuronal cell body"/>
    <property type="evidence" value="ECO:0007669"/>
    <property type="project" value="TreeGrafter"/>
</dbReference>
<dbReference type="InterPro" id="IPR007110">
    <property type="entry name" value="Ig-like_dom"/>
</dbReference>
<dbReference type="FunFam" id="2.60.40.10:FF:000130">
    <property type="entry name" value="Hemicentin 1"/>
    <property type="match status" value="1"/>
</dbReference>
<keyword evidence="1 4" id="KW-0732">Signal</keyword>
<dbReference type="Proteomes" id="UP000694423">
    <property type="component" value="Unplaced"/>
</dbReference>
<dbReference type="SMART" id="SM00408">
    <property type="entry name" value="IGc2"/>
    <property type="match status" value="2"/>
</dbReference>
<accession>A0A8C4JSK2</accession>
<dbReference type="PANTHER" id="PTHR45080:SF8">
    <property type="entry name" value="IG-LIKE DOMAIN-CONTAINING PROTEIN"/>
    <property type="match status" value="1"/>
</dbReference>
<feature type="chain" id="PRO_5034957930" description="Ig-like domain-containing protein" evidence="4">
    <location>
        <begin position="24"/>
        <end position="331"/>
    </location>
</feature>
<dbReference type="GO" id="GO:0007156">
    <property type="term" value="P:homophilic cell adhesion via plasma membrane adhesion molecules"/>
    <property type="evidence" value="ECO:0007669"/>
    <property type="project" value="TreeGrafter"/>
</dbReference>
<dbReference type="Ensembl" id="ENSDNVT00000015510.1">
    <property type="protein sequence ID" value="ENSDNVP00000012872.1"/>
    <property type="gene ID" value="ENSDNVG00000009097.1"/>
</dbReference>
<dbReference type="PROSITE" id="PS50835">
    <property type="entry name" value="IG_LIKE"/>
    <property type="match status" value="2"/>
</dbReference>
<dbReference type="FunFam" id="2.60.40.10:FF:000032">
    <property type="entry name" value="palladin isoform X1"/>
    <property type="match status" value="1"/>
</dbReference>
<feature type="domain" description="Ig-like" evidence="5">
    <location>
        <begin position="150"/>
        <end position="242"/>
    </location>
</feature>
<dbReference type="InterPro" id="IPR003599">
    <property type="entry name" value="Ig_sub"/>
</dbReference>